<evidence type="ECO:0000256" key="1">
    <source>
        <dbReference type="SAM" id="MobiDB-lite"/>
    </source>
</evidence>
<dbReference type="RefSeq" id="WP_054434682.1">
    <property type="nucleotide sequence ID" value="NZ_CADIJR010000126.1"/>
</dbReference>
<evidence type="ECO:0000256" key="2">
    <source>
        <dbReference type="SAM" id="Phobius"/>
    </source>
</evidence>
<accession>A0A6J5BSG3</accession>
<feature type="compositionally biased region" description="Low complexity" evidence="1">
    <location>
        <begin position="1"/>
        <end position="18"/>
    </location>
</feature>
<dbReference type="GeneID" id="92901875"/>
<dbReference type="EMBL" id="CADIJR010000126">
    <property type="protein sequence ID" value="CAB3714549.1"/>
    <property type="molecule type" value="Genomic_DNA"/>
</dbReference>
<keyword evidence="2" id="KW-1133">Transmembrane helix</keyword>
<keyword evidence="2" id="KW-0472">Membrane</keyword>
<name>A0A6J5BSG3_9BURK</name>
<gene>
    <name evidence="3" type="ORF">LMG26845_05963</name>
</gene>
<evidence type="ECO:0000313" key="3">
    <source>
        <dbReference type="EMBL" id="CAB3714549.1"/>
    </source>
</evidence>
<protein>
    <submittedName>
        <fullName evidence="3">Uncharacterized protein</fullName>
    </submittedName>
</protein>
<proteinExistence type="predicted"/>
<feature type="region of interest" description="Disordered" evidence="1">
    <location>
        <begin position="1"/>
        <end position="22"/>
    </location>
</feature>
<dbReference type="Proteomes" id="UP000507979">
    <property type="component" value="Unassembled WGS sequence"/>
</dbReference>
<organism evidence="3 4">
    <name type="scientific">Achromobacter insuavis</name>
    <dbReference type="NCBI Taxonomy" id="1287735"/>
    <lineage>
        <taxon>Bacteria</taxon>
        <taxon>Pseudomonadati</taxon>
        <taxon>Pseudomonadota</taxon>
        <taxon>Betaproteobacteria</taxon>
        <taxon>Burkholderiales</taxon>
        <taxon>Alcaligenaceae</taxon>
        <taxon>Achromobacter</taxon>
    </lineage>
</organism>
<feature type="transmembrane region" description="Helical" evidence="2">
    <location>
        <begin position="168"/>
        <end position="186"/>
    </location>
</feature>
<dbReference type="AlphaFoldDB" id="A0A6J5BSG3"/>
<reference evidence="3 4" key="1">
    <citation type="submission" date="2020-04" db="EMBL/GenBank/DDBJ databases">
        <authorList>
            <person name="De Canck E."/>
        </authorList>
    </citation>
    <scope>NUCLEOTIDE SEQUENCE [LARGE SCALE GENOMIC DNA]</scope>
    <source>
        <strain evidence="3 4">LMG 26845</strain>
    </source>
</reference>
<keyword evidence="2" id="KW-0812">Transmembrane</keyword>
<keyword evidence="4" id="KW-1185">Reference proteome</keyword>
<evidence type="ECO:0000313" key="4">
    <source>
        <dbReference type="Proteomes" id="UP000507979"/>
    </source>
</evidence>
<sequence length="192" mass="20254">MTEKNNTWRSTTTTRSWTISSGLSSEHRDAIEALRGAGLGDGARVSEQWRYAGDDGDGPFNVEIKDGAVTVNGRRYDSLDEVPREERERIEALRNGLAHDGLWDTLREAGLDIGGLMGADAPTSQAKPEFIMETDIPDVRDAAPAGASAAASGVDASAPGAVPRGGSGLRRIVLVAVVVGLAWWVLRATGAA</sequence>